<evidence type="ECO:0000256" key="13">
    <source>
        <dbReference type="ARBA" id="ARBA00022989"/>
    </source>
</evidence>
<keyword evidence="17" id="KW-1208">Phospholipid metabolism</keyword>
<evidence type="ECO:0000256" key="15">
    <source>
        <dbReference type="ARBA" id="ARBA00023136"/>
    </source>
</evidence>
<evidence type="ECO:0000256" key="16">
    <source>
        <dbReference type="ARBA" id="ARBA00023209"/>
    </source>
</evidence>
<evidence type="ECO:0000256" key="9">
    <source>
        <dbReference type="ARBA" id="ARBA00022516"/>
    </source>
</evidence>
<evidence type="ECO:0000256" key="25">
    <source>
        <dbReference type="SAM" id="Phobius"/>
    </source>
</evidence>
<gene>
    <name evidence="26" type="ORF">Ssi02_16730</name>
</gene>
<evidence type="ECO:0000256" key="14">
    <source>
        <dbReference type="ARBA" id="ARBA00023098"/>
    </source>
</evidence>
<evidence type="ECO:0000313" key="27">
    <source>
        <dbReference type="Proteomes" id="UP000606172"/>
    </source>
</evidence>
<keyword evidence="11 25" id="KW-0812">Transmembrane</keyword>
<evidence type="ECO:0000256" key="2">
    <source>
        <dbReference type="ARBA" id="ARBA00004651"/>
    </source>
</evidence>
<comment type="catalytic activity">
    <reaction evidence="1">
        <text>a 1,2-diacyl-sn-glycero-3-phosphate + CTP + H(+) = a CDP-1,2-diacyl-sn-glycerol + diphosphate</text>
        <dbReference type="Rhea" id="RHEA:16229"/>
        <dbReference type="ChEBI" id="CHEBI:15378"/>
        <dbReference type="ChEBI" id="CHEBI:33019"/>
        <dbReference type="ChEBI" id="CHEBI:37563"/>
        <dbReference type="ChEBI" id="CHEBI:58332"/>
        <dbReference type="ChEBI" id="CHEBI:58608"/>
        <dbReference type="EC" id="2.7.7.41"/>
    </reaction>
</comment>
<evidence type="ECO:0000256" key="10">
    <source>
        <dbReference type="ARBA" id="ARBA00022679"/>
    </source>
</evidence>
<feature type="transmembrane region" description="Helical" evidence="25">
    <location>
        <begin position="181"/>
        <end position="203"/>
    </location>
</feature>
<comment type="pathway">
    <text evidence="3">Phospholipid metabolism; CDP-diacylglycerol biosynthesis; CDP-diacylglycerol from sn-glycerol 3-phosphate: step 3/3.</text>
</comment>
<evidence type="ECO:0000256" key="19">
    <source>
        <dbReference type="ARBA" id="ARBA00031825"/>
    </source>
</evidence>
<feature type="region of interest" description="Disordered" evidence="24">
    <location>
        <begin position="15"/>
        <end position="43"/>
    </location>
</feature>
<dbReference type="PANTHER" id="PTHR46382:SF1">
    <property type="entry name" value="PHOSPHATIDATE CYTIDYLYLTRANSFERASE"/>
    <property type="match status" value="1"/>
</dbReference>
<organism evidence="26 27">
    <name type="scientific">Sinosporangium siamense</name>
    <dbReference type="NCBI Taxonomy" id="1367973"/>
    <lineage>
        <taxon>Bacteria</taxon>
        <taxon>Bacillati</taxon>
        <taxon>Actinomycetota</taxon>
        <taxon>Actinomycetes</taxon>
        <taxon>Streptosporangiales</taxon>
        <taxon>Streptosporangiaceae</taxon>
        <taxon>Sinosporangium</taxon>
    </lineage>
</organism>
<feature type="transmembrane region" description="Helical" evidence="25">
    <location>
        <begin position="124"/>
        <end position="142"/>
    </location>
</feature>
<evidence type="ECO:0000256" key="11">
    <source>
        <dbReference type="ARBA" id="ARBA00022692"/>
    </source>
</evidence>
<keyword evidence="15 25" id="KW-0472">Membrane</keyword>
<keyword evidence="16" id="KW-0594">Phospholipid biosynthesis</keyword>
<evidence type="ECO:0000256" key="8">
    <source>
        <dbReference type="ARBA" id="ARBA00022475"/>
    </source>
</evidence>
<keyword evidence="12" id="KW-0548">Nucleotidyltransferase</keyword>
<evidence type="ECO:0000256" key="5">
    <source>
        <dbReference type="ARBA" id="ARBA00010185"/>
    </source>
</evidence>
<comment type="similarity">
    <text evidence="5">Belongs to the CDS family.</text>
</comment>
<dbReference type="GO" id="GO:0005886">
    <property type="term" value="C:plasma membrane"/>
    <property type="evidence" value="ECO:0007669"/>
    <property type="project" value="UniProtKB-SubCell"/>
</dbReference>
<comment type="pathway">
    <text evidence="4">Lipid metabolism.</text>
</comment>
<evidence type="ECO:0000256" key="6">
    <source>
        <dbReference type="ARBA" id="ARBA00012487"/>
    </source>
</evidence>
<evidence type="ECO:0000256" key="18">
    <source>
        <dbReference type="ARBA" id="ARBA00029893"/>
    </source>
</evidence>
<dbReference type="PANTHER" id="PTHR46382">
    <property type="entry name" value="PHOSPHATIDATE CYTIDYLYLTRANSFERASE"/>
    <property type="match status" value="1"/>
</dbReference>
<comment type="subcellular location">
    <subcellularLocation>
        <location evidence="2">Cell membrane</location>
        <topology evidence="2">Multi-pass membrane protein</topology>
    </subcellularLocation>
</comment>
<sequence length="309" mass="32346">MILVFPALKRRGRKDHARESETVVEGSAAEGNPDSTKGAPGDGRAGRNLPAAIAVGVVLGAVIIGSLYFVEELFLAVVAVAVGAGVNELVKAFAASDIRVPLIPVLAGSAGMLAAAYWGGTTWLLGLFALLAFGLMAWRMFLGAENYVRETAATVLTLVYPSLLAAVVALMLAQPHGPDRVIVFIATTAASDIGGYAAGVLFGKHPMSPTISPKKTWEGFAGSSLMCMAVGAWLMVWLLDGEIWQGVLFGAVMVVFATVGDLVESVIKRDVGMKDMGKALPGHGGWMDRLDSLVAASIPAWILLSIFVH</sequence>
<keyword evidence="9" id="KW-0444">Lipid biosynthesis</keyword>
<evidence type="ECO:0000256" key="22">
    <source>
        <dbReference type="ARBA" id="ARBA00032743"/>
    </source>
</evidence>
<proteinExistence type="inferred from homology"/>
<reference evidence="26" key="1">
    <citation type="submission" date="2021-01" db="EMBL/GenBank/DDBJ databases">
        <title>Whole genome shotgun sequence of Sinosporangium siamense NBRC 109515.</title>
        <authorList>
            <person name="Komaki H."/>
            <person name="Tamura T."/>
        </authorList>
    </citation>
    <scope>NUCLEOTIDE SEQUENCE</scope>
    <source>
        <strain evidence="26">NBRC 109515</strain>
    </source>
</reference>
<evidence type="ECO:0000256" key="21">
    <source>
        <dbReference type="ARBA" id="ARBA00032396"/>
    </source>
</evidence>
<evidence type="ECO:0000256" key="12">
    <source>
        <dbReference type="ARBA" id="ARBA00022695"/>
    </source>
</evidence>
<keyword evidence="8" id="KW-1003">Cell membrane</keyword>
<name>A0A919V6W3_9ACTN</name>
<feature type="transmembrane region" description="Helical" evidence="25">
    <location>
        <begin position="154"/>
        <end position="175"/>
    </location>
</feature>
<dbReference type="Proteomes" id="UP000606172">
    <property type="component" value="Unassembled WGS sequence"/>
</dbReference>
<accession>A0A919V6W3</accession>
<evidence type="ECO:0000256" key="4">
    <source>
        <dbReference type="ARBA" id="ARBA00005189"/>
    </source>
</evidence>
<dbReference type="GO" id="GO:0016024">
    <property type="term" value="P:CDP-diacylglycerol biosynthetic process"/>
    <property type="evidence" value="ECO:0007669"/>
    <property type="project" value="TreeGrafter"/>
</dbReference>
<dbReference type="AlphaFoldDB" id="A0A919V6W3"/>
<evidence type="ECO:0000256" key="3">
    <source>
        <dbReference type="ARBA" id="ARBA00005119"/>
    </source>
</evidence>
<evidence type="ECO:0000256" key="17">
    <source>
        <dbReference type="ARBA" id="ARBA00023264"/>
    </source>
</evidence>
<feature type="transmembrane region" description="Helical" evidence="25">
    <location>
        <begin position="243"/>
        <end position="267"/>
    </location>
</feature>
<keyword evidence="10" id="KW-0808">Transferase</keyword>
<dbReference type="EMBL" id="BOOW01000009">
    <property type="protein sequence ID" value="GII91442.1"/>
    <property type="molecule type" value="Genomic_DNA"/>
</dbReference>
<keyword evidence="13 25" id="KW-1133">Transmembrane helix</keyword>
<evidence type="ECO:0000256" key="24">
    <source>
        <dbReference type="SAM" id="MobiDB-lite"/>
    </source>
</evidence>
<evidence type="ECO:0000256" key="1">
    <source>
        <dbReference type="ARBA" id="ARBA00001698"/>
    </source>
</evidence>
<dbReference type="GO" id="GO:0004605">
    <property type="term" value="F:phosphatidate cytidylyltransferase activity"/>
    <property type="evidence" value="ECO:0007669"/>
    <property type="project" value="UniProtKB-EC"/>
</dbReference>
<keyword evidence="14" id="KW-0443">Lipid metabolism</keyword>
<feature type="transmembrane region" description="Helical" evidence="25">
    <location>
        <begin position="73"/>
        <end position="90"/>
    </location>
</feature>
<keyword evidence="27" id="KW-1185">Reference proteome</keyword>
<feature type="transmembrane region" description="Helical" evidence="25">
    <location>
        <begin position="102"/>
        <end position="118"/>
    </location>
</feature>
<feature type="transmembrane region" description="Helical" evidence="25">
    <location>
        <begin position="215"/>
        <end position="237"/>
    </location>
</feature>
<dbReference type="Pfam" id="PF01148">
    <property type="entry name" value="CTP_transf_1"/>
    <property type="match status" value="1"/>
</dbReference>
<protein>
    <recommendedName>
        <fullName evidence="7">Phosphatidate cytidylyltransferase</fullName>
        <ecNumber evidence="6">2.7.7.41</ecNumber>
    </recommendedName>
    <alternativeName>
        <fullName evidence="20">CDP-DAG synthase</fullName>
    </alternativeName>
    <alternativeName>
        <fullName evidence="22">CDP-DG synthase</fullName>
    </alternativeName>
    <alternativeName>
        <fullName evidence="18">CDP-diacylglycerol synthase</fullName>
    </alternativeName>
    <alternativeName>
        <fullName evidence="21">CDP-diglyceride pyrophosphorylase</fullName>
    </alternativeName>
    <alternativeName>
        <fullName evidence="23">CDP-diglyceride synthase</fullName>
    </alternativeName>
    <alternativeName>
        <fullName evidence="19">CTP:phosphatidate cytidylyltransferase</fullName>
    </alternativeName>
</protein>
<comment type="caution">
    <text evidence="26">The sequence shown here is derived from an EMBL/GenBank/DDBJ whole genome shotgun (WGS) entry which is preliminary data.</text>
</comment>
<dbReference type="EC" id="2.7.7.41" evidence="6"/>
<feature type="transmembrane region" description="Helical" evidence="25">
    <location>
        <begin position="49"/>
        <end position="67"/>
    </location>
</feature>
<evidence type="ECO:0000313" key="26">
    <source>
        <dbReference type="EMBL" id="GII91442.1"/>
    </source>
</evidence>
<evidence type="ECO:0000256" key="20">
    <source>
        <dbReference type="ARBA" id="ARBA00032253"/>
    </source>
</evidence>
<evidence type="ECO:0000256" key="7">
    <source>
        <dbReference type="ARBA" id="ARBA00019373"/>
    </source>
</evidence>
<evidence type="ECO:0000256" key="23">
    <source>
        <dbReference type="ARBA" id="ARBA00033406"/>
    </source>
</evidence>